<name>A0A7W2EP47_9BURK</name>
<dbReference type="AlphaFoldDB" id="A0A7W2EP47"/>
<proteinExistence type="predicted"/>
<evidence type="ECO:0000256" key="2">
    <source>
        <dbReference type="SAM" id="SignalP"/>
    </source>
</evidence>
<feature type="region of interest" description="Disordered" evidence="1">
    <location>
        <begin position="34"/>
        <end position="95"/>
    </location>
</feature>
<comment type="caution">
    <text evidence="3">The sequence shown here is derived from an EMBL/GenBank/DDBJ whole genome shotgun (WGS) entry which is preliminary data.</text>
</comment>
<feature type="chain" id="PRO_5030963667" description="UrcA family protein" evidence="2">
    <location>
        <begin position="35"/>
        <end position="154"/>
    </location>
</feature>
<evidence type="ECO:0000313" key="3">
    <source>
        <dbReference type="EMBL" id="MBA5636037.1"/>
    </source>
</evidence>
<keyword evidence="2" id="KW-0732">Signal</keyword>
<sequence length="154" mass="16538">MRNYIAHPNLPNLPNLRMALLLSAILCASAGAQTQEPAAPATNPTATTTTTTGDNAAPAVPDSKPGVTPPAVAQQQKKEIAHGDPGRWYSHDSTAADQLRTVRKEIAAALQEATLACKRQPASERNACMKEARSTYQHDMVNAKAIRDENNRLE</sequence>
<dbReference type="Proteomes" id="UP000534388">
    <property type="component" value="Unassembled WGS sequence"/>
</dbReference>
<protein>
    <recommendedName>
        <fullName evidence="5">UrcA family protein</fullName>
    </recommendedName>
</protein>
<evidence type="ECO:0008006" key="5">
    <source>
        <dbReference type="Google" id="ProtNLM"/>
    </source>
</evidence>
<dbReference type="RefSeq" id="WP_182160084.1">
    <property type="nucleotide sequence ID" value="NZ_JACEZT010000001.1"/>
</dbReference>
<accession>A0A7W2EP47</accession>
<evidence type="ECO:0000256" key="1">
    <source>
        <dbReference type="SAM" id="MobiDB-lite"/>
    </source>
</evidence>
<organism evidence="3 4">
    <name type="scientific">Rugamonas brunnea</name>
    <dbReference type="NCBI Taxonomy" id="2758569"/>
    <lineage>
        <taxon>Bacteria</taxon>
        <taxon>Pseudomonadati</taxon>
        <taxon>Pseudomonadota</taxon>
        <taxon>Betaproteobacteria</taxon>
        <taxon>Burkholderiales</taxon>
        <taxon>Oxalobacteraceae</taxon>
        <taxon>Telluria group</taxon>
        <taxon>Rugamonas</taxon>
    </lineage>
</organism>
<feature type="compositionally biased region" description="Basic and acidic residues" evidence="1">
    <location>
        <begin position="76"/>
        <end position="85"/>
    </location>
</feature>
<feature type="signal peptide" evidence="2">
    <location>
        <begin position="1"/>
        <end position="34"/>
    </location>
</feature>
<feature type="compositionally biased region" description="Low complexity" evidence="1">
    <location>
        <begin position="34"/>
        <end position="59"/>
    </location>
</feature>
<keyword evidence="4" id="KW-1185">Reference proteome</keyword>
<dbReference type="EMBL" id="JACEZT010000001">
    <property type="protein sequence ID" value="MBA5636037.1"/>
    <property type="molecule type" value="Genomic_DNA"/>
</dbReference>
<gene>
    <name evidence="3" type="ORF">H3H37_03105</name>
</gene>
<evidence type="ECO:0000313" key="4">
    <source>
        <dbReference type="Proteomes" id="UP000534388"/>
    </source>
</evidence>
<reference evidence="3 4" key="1">
    <citation type="submission" date="2020-07" db="EMBL/GenBank/DDBJ databases">
        <title>Novel species isolated from subtropical streams in China.</title>
        <authorList>
            <person name="Lu H."/>
        </authorList>
    </citation>
    <scope>NUCLEOTIDE SEQUENCE [LARGE SCALE GENOMIC DNA]</scope>
    <source>
        <strain evidence="3 4">LX20W</strain>
    </source>
</reference>